<name>A0A915IE52_ROMCU</name>
<dbReference type="AlphaFoldDB" id="A0A915IE52"/>
<reference evidence="2" key="1">
    <citation type="submission" date="2022-11" db="UniProtKB">
        <authorList>
            <consortium name="WormBaseParasite"/>
        </authorList>
    </citation>
    <scope>IDENTIFICATION</scope>
</reference>
<protein>
    <submittedName>
        <fullName evidence="2">Uncharacterized protein</fullName>
    </submittedName>
</protein>
<dbReference type="Proteomes" id="UP000887565">
    <property type="component" value="Unplaced"/>
</dbReference>
<accession>A0A915IE52</accession>
<proteinExistence type="predicted"/>
<evidence type="ECO:0000313" key="1">
    <source>
        <dbReference type="Proteomes" id="UP000887565"/>
    </source>
</evidence>
<evidence type="ECO:0000313" key="2">
    <source>
        <dbReference type="WBParaSite" id="nRc.2.0.1.t11486-RA"/>
    </source>
</evidence>
<keyword evidence="1" id="KW-1185">Reference proteome</keyword>
<sequence length="70" mass="8202">MVLVKQRHSIYTTFARQLTKQMDLSNGIPELPIPGNIKYLLTQRPKWAVWRMMFVTLIPTSKMYPACNFS</sequence>
<dbReference type="WBParaSite" id="nRc.2.0.1.t11486-RA">
    <property type="protein sequence ID" value="nRc.2.0.1.t11486-RA"/>
    <property type="gene ID" value="nRc.2.0.1.g11486"/>
</dbReference>
<organism evidence="1 2">
    <name type="scientific">Romanomermis culicivorax</name>
    <name type="common">Nematode worm</name>
    <dbReference type="NCBI Taxonomy" id="13658"/>
    <lineage>
        <taxon>Eukaryota</taxon>
        <taxon>Metazoa</taxon>
        <taxon>Ecdysozoa</taxon>
        <taxon>Nematoda</taxon>
        <taxon>Enoplea</taxon>
        <taxon>Dorylaimia</taxon>
        <taxon>Mermithida</taxon>
        <taxon>Mermithoidea</taxon>
        <taxon>Mermithidae</taxon>
        <taxon>Romanomermis</taxon>
    </lineage>
</organism>